<keyword evidence="3" id="KW-1185">Reference proteome</keyword>
<gene>
    <name evidence="2" type="ORF">CALK_1549</name>
</gene>
<dbReference type="RefSeq" id="WP_022637003.1">
    <property type="nucleotide sequence ID" value="NZ_ASJR01000012.1"/>
</dbReference>
<reference evidence="2 3" key="1">
    <citation type="journal article" date="2013" name="Environ. Microbiol.">
        <title>Genome analysis of Chitinivibrio alkaliphilus gen. nov., sp. nov., a novel extremely haloalkaliphilic anaerobic chitinolytic bacterium from the candidate phylum Termite Group 3.</title>
        <authorList>
            <person name="Sorokin D.Y."/>
            <person name="Gumerov V.M."/>
            <person name="Rakitin A.L."/>
            <person name="Beletsky A.V."/>
            <person name="Damste J.S."/>
            <person name="Muyzer G."/>
            <person name="Mardanov A.V."/>
            <person name="Ravin N.V."/>
        </authorList>
    </citation>
    <scope>NUCLEOTIDE SEQUENCE [LARGE SCALE GENOMIC DNA]</scope>
    <source>
        <strain evidence="2 3">ACht1</strain>
    </source>
</reference>
<accession>U7DAS8</accession>
<dbReference type="EMBL" id="ASJR01000012">
    <property type="protein sequence ID" value="ERP31505.1"/>
    <property type="molecule type" value="Genomic_DNA"/>
</dbReference>
<sequence length="286" mass="31152">MTISKILCALLLISSHAMAFVGAGLHWGFDFSTALDDTETAWGNSLGESTDLDFLADLGISQDNLGDFADLHPAYISIANFERSPINFGGKVYVDPPLVPFAVELSMNFGTWLYDGSISYINPEEILAYGGDSPRDDLYEELVLDDGSYFGIDETPYGKLHLDLTIKRDMRLPIISPQIGIGPSLHFETPVLSADLIEDAVGDIDDLQELVQSNPSAARDDILDEITDGAKEPKMGMHFLLGLSVSPPVIPLGVYVDGKYHVVFNNDDYETDTNGLLLNAGLQIGF</sequence>
<feature type="chain" id="PRO_5004682341" description="Outer membrane protein beta-barrel domain-containing protein" evidence="1">
    <location>
        <begin position="20"/>
        <end position="286"/>
    </location>
</feature>
<proteinExistence type="predicted"/>
<feature type="signal peptide" evidence="1">
    <location>
        <begin position="1"/>
        <end position="19"/>
    </location>
</feature>
<dbReference type="AlphaFoldDB" id="U7DAS8"/>
<organism evidence="2 3">
    <name type="scientific">Chitinivibrio alkaliphilus ACht1</name>
    <dbReference type="NCBI Taxonomy" id="1313304"/>
    <lineage>
        <taxon>Bacteria</taxon>
        <taxon>Pseudomonadati</taxon>
        <taxon>Fibrobacterota</taxon>
        <taxon>Chitinivibrionia</taxon>
        <taxon>Chitinivibrionales</taxon>
        <taxon>Chitinivibrionaceae</taxon>
        <taxon>Chitinivibrio</taxon>
    </lineage>
</organism>
<evidence type="ECO:0000313" key="3">
    <source>
        <dbReference type="Proteomes" id="UP000017148"/>
    </source>
</evidence>
<comment type="caution">
    <text evidence="2">The sequence shown here is derived from an EMBL/GenBank/DDBJ whole genome shotgun (WGS) entry which is preliminary data.</text>
</comment>
<name>U7DAS8_9BACT</name>
<dbReference type="STRING" id="1313304.CALK_1549"/>
<protein>
    <recommendedName>
        <fullName evidence="4">Outer membrane protein beta-barrel domain-containing protein</fullName>
    </recommendedName>
</protein>
<dbReference type="Proteomes" id="UP000017148">
    <property type="component" value="Unassembled WGS sequence"/>
</dbReference>
<dbReference type="OrthoDB" id="9807939at2"/>
<evidence type="ECO:0000256" key="1">
    <source>
        <dbReference type="SAM" id="SignalP"/>
    </source>
</evidence>
<evidence type="ECO:0008006" key="4">
    <source>
        <dbReference type="Google" id="ProtNLM"/>
    </source>
</evidence>
<evidence type="ECO:0000313" key="2">
    <source>
        <dbReference type="EMBL" id="ERP31505.1"/>
    </source>
</evidence>
<keyword evidence="1" id="KW-0732">Signal</keyword>